<accession>A0ABQ2BWA8</accession>
<evidence type="ECO:0000313" key="1">
    <source>
        <dbReference type="EMBL" id="GGI56781.1"/>
    </source>
</evidence>
<name>A0ABQ2BWA8_9FLAO</name>
<protein>
    <submittedName>
        <fullName evidence="1">Uncharacterized protein</fullName>
    </submittedName>
</protein>
<dbReference type="RefSeq" id="WP_188373678.1">
    <property type="nucleotide sequence ID" value="NZ_BMDQ01000001.1"/>
</dbReference>
<organism evidence="1 2">
    <name type="scientific">Winogradskyella haliclonae</name>
    <dbReference type="NCBI Taxonomy" id="2048558"/>
    <lineage>
        <taxon>Bacteria</taxon>
        <taxon>Pseudomonadati</taxon>
        <taxon>Bacteroidota</taxon>
        <taxon>Flavobacteriia</taxon>
        <taxon>Flavobacteriales</taxon>
        <taxon>Flavobacteriaceae</taxon>
        <taxon>Winogradskyella</taxon>
    </lineage>
</organism>
<proteinExistence type="predicted"/>
<dbReference type="EMBL" id="BMDQ01000001">
    <property type="protein sequence ID" value="GGI56781.1"/>
    <property type="molecule type" value="Genomic_DNA"/>
</dbReference>
<comment type="caution">
    <text evidence="1">The sequence shown here is derived from an EMBL/GenBank/DDBJ whole genome shotgun (WGS) entry which is preliminary data.</text>
</comment>
<sequence length="297" mass="32091">MPLLAFSQVKIGDNPALIDSNSVLELESNNKVFVLTRLSDSQINALTPLPGALVYNIDLECIFAFDGINWRNLCNEPTISVSNIAPITNEIGDYWFNPTNNIASIWNGTEWLPININPRSGNGPPDNTLLDNVVAGDIYVNEDNGDLFTYDGTNWITVNQVLNADNGVTITSNTIQLGGALITPTVITTDSTNTLALQGLQTTTLDGTNSVVVVDNTTGELAQVPATNIVQQQQVVIIATEGQSQFTTPLNAIDINKIDVYRNGARIAFTIINATTIEVEPEAICFAGDEIRIVQLN</sequence>
<reference evidence="2" key="1">
    <citation type="journal article" date="2019" name="Int. J. Syst. Evol. Microbiol.">
        <title>The Global Catalogue of Microorganisms (GCM) 10K type strain sequencing project: providing services to taxonomists for standard genome sequencing and annotation.</title>
        <authorList>
            <consortium name="The Broad Institute Genomics Platform"/>
            <consortium name="The Broad Institute Genome Sequencing Center for Infectious Disease"/>
            <person name="Wu L."/>
            <person name="Ma J."/>
        </authorList>
    </citation>
    <scope>NUCLEOTIDE SEQUENCE [LARGE SCALE GENOMIC DNA]</scope>
    <source>
        <strain evidence="2">CCM 8681</strain>
    </source>
</reference>
<gene>
    <name evidence="1" type="ORF">GCM10011444_10900</name>
</gene>
<keyword evidence="2" id="KW-1185">Reference proteome</keyword>
<evidence type="ECO:0000313" key="2">
    <source>
        <dbReference type="Proteomes" id="UP000624701"/>
    </source>
</evidence>
<dbReference type="Proteomes" id="UP000624701">
    <property type="component" value="Unassembled WGS sequence"/>
</dbReference>